<dbReference type="EMBL" id="CAMAPF010000121">
    <property type="protein sequence ID" value="CAH9103408.1"/>
    <property type="molecule type" value="Genomic_DNA"/>
</dbReference>
<dbReference type="InterPro" id="IPR006527">
    <property type="entry name" value="F-box-assoc_dom_typ1"/>
</dbReference>
<evidence type="ECO:0000259" key="1">
    <source>
        <dbReference type="Pfam" id="PF07734"/>
    </source>
</evidence>
<dbReference type="Proteomes" id="UP001152523">
    <property type="component" value="Unassembled WGS sequence"/>
</dbReference>
<dbReference type="InterPro" id="IPR050796">
    <property type="entry name" value="SCF_F-box_component"/>
</dbReference>
<proteinExistence type="predicted"/>
<keyword evidence="3" id="KW-1185">Reference proteome</keyword>
<evidence type="ECO:0000313" key="3">
    <source>
        <dbReference type="Proteomes" id="UP001152523"/>
    </source>
</evidence>
<dbReference type="PANTHER" id="PTHR31672">
    <property type="entry name" value="BNACNNG10540D PROTEIN"/>
    <property type="match status" value="1"/>
</dbReference>
<name>A0AAV0DPB9_9ASTE</name>
<reference evidence="2" key="1">
    <citation type="submission" date="2022-07" db="EMBL/GenBank/DDBJ databases">
        <authorList>
            <person name="Macas J."/>
            <person name="Novak P."/>
            <person name="Neumann P."/>
        </authorList>
    </citation>
    <scope>NUCLEOTIDE SEQUENCE</scope>
</reference>
<gene>
    <name evidence="2" type="ORF">CEPIT_LOCUS16422</name>
</gene>
<accession>A0AAV0DPB9</accession>
<organism evidence="2 3">
    <name type="scientific">Cuscuta epithymum</name>
    <dbReference type="NCBI Taxonomy" id="186058"/>
    <lineage>
        <taxon>Eukaryota</taxon>
        <taxon>Viridiplantae</taxon>
        <taxon>Streptophyta</taxon>
        <taxon>Embryophyta</taxon>
        <taxon>Tracheophyta</taxon>
        <taxon>Spermatophyta</taxon>
        <taxon>Magnoliopsida</taxon>
        <taxon>eudicotyledons</taxon>
        <taxon>Gunneridae</taxon>
        <taxon>Pentapetalae</taxon>
        <taxon>asterids</taxon>
        <taxon>lamiids</taxon>
        <taxon>Solanales</taxon>
        <taxon>Convolvulaceae</taxon>
        <taxon>Cuscuteae</taxon>
        <taxon>Cuscuta</taxon>
        <taxon>Cuscuta subgen. Cuscuta</taxon>
    </lineage>
</organism>
<dbReference type="Pfam" id="PF07734">
    <property type="entry name" value="FBA_1"/>
    <property type="match status" value="1"/>
</dbReference>
<protein>
    <recommendedName>
        <fullName evidence="1">F-box associated beta-propeller type 1 domain-containing protein</fullName>
    </recommendedName>
</protein>
<feature type="domain" description="F-box associated beta-propeller type 1" evidence="1">
    <location>
        <begin position="5"/>
        <end position="115"/>
    </location>
</feature>
<sequence>MLLQDPSNQKWNCIYNLFTRDYKLVPKLDSQHCWYCSYGVGCHPVTYDYKTFRILITSDRDDSRSKAYVYSLSRNEWIPLGELPYKIDRFCIQGVLVHGRLHWLTVQNKGMSNDQILFLI</sequence>
<comment type="caution">
    <text evidence="2">The sequence shown here is derived from an EMBL/GenBank/DDBJ whole genome shotgun (WGS) entry which is preliminary data.</text>
</comment>
<dbReference type="AlphaFoldDB" id="A0AAV0DPB9"/>
<evidence type="ECO:0000313" key="2">
    <source>
        <dbReference type="EMBL" id="CAH9103408.1"/>
    </source>
</evidence>